<keyword evidence="3" id="KW-1185">Reference proteome</keyword>
<feature type="transmembrane region" description="Helical" evidence="1">
    <location>
        <begin position="12"/>
        <end position="34"/>
    </location>
</feature>
<dbReference type="AlphaFoldDB" id="A0A165C412"/>
<keyword evidence="1" id="KW-0472">Membrane</keyword>
<gene>
    <name evidence="2" type="ORF">EXIGLDRAFT_730606</name>
</gene>
<dbReference type="InParanoid" id="A0A165C412"/>
<evidence type="ECO:0000313" key="2">
    <source>
        <dbReference type="EMBL" id="KZV81774.1"/>
    </source>
</evidence>
<accession>A0A165C412</accession>
<dbReference type="EMBL" id="KV426369">
    <property type="protein sequence ID" value="KZV81774.1"/>
    <property type="molecule type" value="Genomic_DNA"/>
</dbReference>
<proteinExistence type="predicted"/>
<organism evidence="2 3">
    <name type="scientific">Exidia glandulosa HHB12029</name>
    <dbReference type="NCBI Taxonomy" id="1314781"/>
    <lineage>
        <taxon>Eukaryota</taxon>
        <taxon>Fungi</taxon>
        <taxon>Dikarya</taxon>
        <taxon>Basidiomycota</taxon>
        <taxon>Agaricomycotina</taxon>
        <taxon>Agaricomycetes</taxon>
        <taxon>Auriculariales</taxon>
        <taxon>Exidiaceae</taxon>
        <taxon>Exidia</taxon>
    </lineage>
</organism>
<keyword evidence="1" id="KW-0812">Transmembrane</keyword>
<protein>
    <submittedName>
        <fullName evidence="2">Uncharacterized protein</fullName>
    </submittedName>
</protein>
<evidence type="ECO:0000256" key="1">
    <source>
        <dbReference type="SAM" id="Phobius"/>
    </source>
</evidence>
<dbReference type="Proteomes" id="UP000077266">
    <property type="component" value="Unassembled WGS sequence"/>
</dbReference>
<keyword evidence="1" id="KW-1133">Transmembrane helix</keyword>
<evidence type="ECO:0000313" key="3">
    <source>
        <dbReference type="Proteomes" id="UP000077266"/>
    </source>
</evidence>
<name>A0A165C412_EXIGL</name>
<reference evidence="2 3" key="1">
    <citation type="journal article" date="2016" name="Mol. Biol. Evol.">
        <title>Comparative Genomics of Early-Diverging Mushroom-Forming Fungi Provides Insights into the Origins of Lignocellulose Decay Capabilities.</title>
        <authorList>
            <person name="Nagy L.G."/>
            <person name="Riley R."/>
            <person name="Tritt A."/>
            <person name="Adam C."/>
            <person name="Daum C."/>
            <person name="Floudas D."/>
            <person name="Sun H."/>
            <person name="Yadav J.S."/>
            <person name="Pangilinan J."/>
            <person name="Larsson K.H."/>
            <person name="Matsuura K."/>
            <person name="Barry K."/>
            <person name="Labutti K."/>
            <person name="Kuo R."/>
            <person name="Ohm R.A."/>
            <person name="Bhattacharya S.S."/>
            <person name="Shirouzu T."/>
            <person name="Yoshinaga Y."/>
            <person name="Martin F.M."/>
            <person name="Grigoriev I.V."/>
            <person name="Hibbett D.S."/>
        </authorList>
    </citation>
    <scope>NUCLEOTIDE SEQUENCE [LARGE SCALE GENOMIC DNA]</scope>
    <source>
        <strain evidence="2 3">HHB12029</strain>
    </source>
</reference>
<sequence>MSLLTRRQKIIVGVGGVIVMPVAFAAGIYIGAVWDNYKAQSSNANENERSESELRKEERRLIEERAALERKIGAMEGHGVGTERRPGPGGS</sequence>